<feature type="region of interest" description="Disordered" evidence="1">
    <location>
        <begin position="99"/>
        <end position="210"/>
    </location>
</feature>
<proteinExistence type="predicted"/>
<feature type="region of interest" description="Disordered" evidence="1">
    <location>
        <begin position="57"/>
        <end position="83"/>
    </location>
</feature>
<evidence type="ECO:0000256" key="2">
    <source>
        <dbReference type="SAM" id="Phobius"/>
    </source>
</evidence>
<organism evidence="3 4">
    <name type="scientific">Acanthoscelides obtectus</name>
    <name type="common">Bean weevil</name>
    <name type="synonym">Bruchus obtectus</name>
    <dbReference type="NCBI Taxonomy" id="200917"/>
    <lineage>
        <taxon>Eukaryota</taxon>
        <taxon>Metazoa</taxon>
        <taxon>Ecdysozoa</taxon>
        <taxon>Arthropoda</taxon>
        <taxon>Hexapoda</taxon>
        <taxon>Insecta</taxon>
        <taxon>Pterygota</taxon>
        <taxon>Neoptera</taxon>
        <taxon>Endopterygota</taxon>
        <taxon>Coleoptera</taxon>
        <taxon>Polyphaga</taxon>
        <taxon>Cucujiformia</taxon>
        <taxon>Chrysomeloidea</taxon>
        <taxon>Chrysomelidae</taxon>
        <taxon>Bruchinae</taxon>
        <taxon>Bruchini</taxon>
        <taxon>Acanthoscelides</taxon>
    </lineage>
</organism>
<evidence type="ECO:0000256" key="1">
    <source>
        <dbReference type="SAM" id="MobiDB-lite"/>
    </source>
</evidence>
<dbReference type="AlphaFoldDB" id="A0A9P0K4C1"/>
<keyword evidence="4" id="KW-1185">Reference proteome</keyword>
<protein>
    <submittedName>
        <fullName evidence="3">Uncharacterized protein</fullName>
    </submittedName>
</protein>
<evidence type="ECO:0000313" key="3">
    <source>
        <dbReference type="EMBL" id="CAH1964037.1"/>
    </source>
</evidence>
<reference evidence="3" key="1">
    <citation type="submission" date="2022-03" db="EMBL/GenBank/DDBJ databases">
        <authorList>
            <person name="Sayadi A."/>
        </authorList>
    </citation>
    <scope>NUCLEOTIDE SEQUENCE</scope>
</reference>
<dbReference type="Proteomes" id="UP001152888">
    <property type="component" value="Unassembled WGS sequence"/>
</dbReference>
<keyword evidence="2" id="KW-0472">Membrane</keyword>
<feature type="transmembrane region" description="Helical" evidence="2">
    <location>
        <begin position="20"/>
        <end position="42"/>
    </location>
</feature>
<keyword evidence="2" id="KW-1133">Transmembrane helix</keyword>
<comment type="caution">
    <text evidence="3">The sequence shown here is derived from an EMBL/GenBank/DDBJ whole genome shotgun (WGS) entry which is preliminary data.</text>
</comment>
<evidence type="ECO:0000313" key="4">
    <source>
        <dbReference type="Proteomes" id="UP001152888"/>
    </source>
</evidence>
<dbReference type="OrthoDB" id="6708238at2759"/>
<sequence>MSSNMFGIDIIFGDSWVNVVGSLVLITAVFTTVLVCAVGYMYKMLHKIQRSLDEMTHTTMDPSRRRTSPFARPHNFNTGYETEIPRVGGSSLYERTKLGQFDTGSSMGRERDDPYNVPRALGPRDRDNDSRGGRPHNFNTGYETEIPRVGGSSLYERTKLGQFDTGSSMGRERDDPYNVPRALGPRDRDNDSRGGYLHKAHDQNQYNRRN</sequence>
<name>A0A9P0K4C1_ACAOB</name>
<feature type="compositionally biased region" description="Basic and acidic residues" evidence="1">
    <location>
        <begin position="122"/>
        <end position="132"/>
    </location>
</feature>
<accession>A0A9P0K4C1</accession>
<dbReference type="EMBL" id="CAKOFQ010006712">
    <property type="protein sequence ID" value="CAH1964037.1"/>
    <property type="molecule type" value="Genomic_DNA"/>
</dbReference>
<gene>
    <name evidence="3" type="ORF">ACAOBT_LOCUS5554</name>
</gene>
<keyword evidence="2" id="KW-0812">Transmembrane</keyword>